<dbReference type="GO" id="GO:0005886">
    <property type="term" value="C:plasma membrane"/>
    <property type="evidence" value="ECO:0007669"/>
    <property type="project" value="UniProtKB-SubCell"/>
</dbReference>
<evidence type="ECO:0000256" key="6">
    <source>
        <dbReference type="SAM" id="Phobius"/>
    </source>
</evidence>
<feature type="transmembrane region" description="Helical" evidence="6">
    <location>
        <begin position="155"/>
        <end position="176"/>
    </location>
</feature>
<feature type="transmembrane region" description="Helical" evidence="6">
    <location>
        <begin position="6"/>
        <end position="31"/>
    </location>
</feature>
<comment type="subcellular location">
    <subcellularLocation>
        <location evidence="1">Cell membrane</location>
        <topology evidence="1">Multi-pass membrane protein</topology>
    </subcellularLocation>
</comment>
<dbReference type="CDD" id="cd06581">
    <property type="entry name" value="TM_PBP1_LivM_like"/>
    <property type="match status" value="1"/>
</dbReference>
<feature type="transmembrane region" description="Helical" evidence="6">
    <location>
        <begin position="38"/>
        <end position="59"/>
    </location>
</feature>
<reference evidence="7" key="1">
    <citation type="submission" date="2020-05" db="EMBL/GenBank/DDBJ databases">
        <authorList>
            <person name="Chiriac C."/>
            <person name="Salcher M."/>
            <person name="Ghai R."/>
            <person name="Kavagutti S V."/>
        </authorList>
    </citation>
    <scope>NUCLEOTIDE SEQUENCE</scope>
</reference>
<organism evidence="7">
    <name type="scientific">freshwater metagenome</name>
    <dbReference type="NCBI Taxonomy" id="449393"/>
    <lineage>
        <taxon>unclassified sequences</taxon>
        <taxon>metagenomes</taxon>
        <taxon>ecological metagenomes</taxon>
    </lineage>
</organism>
<evidence type="ECO:0000256" key="5">
    <source>
        <dbReference type="ARBA" id="ARBA00023136"/>
    </source>
</evidence>
<evidence type="ECO:0000256" key="2">
    <source>
        <dbReference type="ARBA" id="ARBA00022475"/>
    </source>
</evidence>
<keyword evidence="3 6" id="KW-0812">Transmembrane</keyword>
<feature type="transmembrane region" description="Helical" evidence="6">
    <location>
        <begin position="264"/>
        <end position="288"/>
    </location>
</feature>
<evidence type="ECO:0000256" key="4">
    <source>
        <dbReference type="ARBA" id="ARBA00022989"/>
    </source>
</evidence>
<keyword evidence="5 6" id="KW-0472">Membrane</keyword>
<dbReference type="GO" id="GO:0015658">
    <property type="term" value="F:branched-chain amino acid transmembrane transporter activity"/>
    <property type="evidence" value="ECO:0007669"/>
    <property type="project" value="InterPro"/>
</dbReference>
<evidence type="ECO:0000313" key="7">
    <source>
        <dbReference type="EMBL" id="CAB4623390.1"/>
    </source>
</evidence>
<feature type="transmembrane region" description="Helical" evidence="6">
    <location>
        <begin position="294"/>
        <end position="311"/>
    </location>
</feature>
<dbReference type="AlphaFoldDB" id="A0A6J6IBX9"/>
<dbReference type="Pfam" id="PF02653">
    <property type="entry name" value="BPD_transp_2"/>
    <property type="match status" value="1"/>
</dbReference>
<dbReference type="InterPro" id="IPR001851">
    <property type="entry name" value="ABC_transp_permease"/>
</dbReference>
<dbReference type="PANTHER" id="PTHR30482:SF10">
    <property type="entry name" value="HIGH-AFFINITY BRANCHED-CHAIN AMINO ACID TRANSPORT PROTEIN BRAE"/>
    <property type="match status" value="1"/>
</dbReference>
<evidence type="ECO:0000256" key="3">
    <source>
        <dbReference type="ARBA" id="ARBA00022692"/>
    </source>
</evidence>
<evidence type="ECO:0000256" key="1">
    <source>
        <dbReference type="ARBA" id="ARBA00004651"/>
    </source>
</evidence>
<accession>A0A6J6IBX9</accession>
<feature type="transmembrane region" description="Helical" evidence="6">
    <location>
        <begin position="239"/>
        <end position="257"/>
    </location>
</feature>
<feature type="transmembrane region" description="Helical" evidence="6">
    <location>
        <begin position="65"/>
        <end position="85"/>
    </location>
</feature>
<dbReference type="EMBL" id="CAEZVD010000073">
    <property type="protein sequence ID" value="CAB4623390.1"/>
    <property type="molecule type" value="Genomic_DNA"/>
</dbReference>
<name>A0A6J6IBX9_9ZZZZ</name>
<gene>
    <name evidence="7" type="ORF">UFOPK1909_00722</name>
</gene>
<protein>
    <submittedName>
        <fullName evidence="7">Unannotated protein</fullName>
    </submittedName>
</protein>
<sequence>MDWLAIFNLALGELISPLTAAYILCAIGLAVHFGFTGLMNFGQAAFAAVGAYGLAIGVLTLGLPTWAAVIFGIFCAVVFALVLGIPTLRLRADYLAIVTIAAAEIFRYLMLTSGFSGVTGGSAGLSAFNEEFRALNPFPDGEYGFGPFTFREEELWMRIVGWLAVVLAALFVMFVMRSPWGRVLRGIREDEDAVRSLGKNVFAYKLQALIIGGVIAAVGGMIFVLNLSNVQPASWGTNFTFMIWTVLLLGGAATILGPIVGGMLFFLLLTLTQSIIGGLVDIGVINFLSPPQVGQVRFLIIGLVLMLLVIFRPQGIFGNKKEMQFNG</sequence>
<keyword evidence="4 6" id="KW-1133">Transmembrane helix</keyword>
<proteinExistence type="predicted"/>
<dbReference type="InterPro" id="IPR043428">
    <property type="entry name" value="LivM-like"/>
</dbReference>
<dbReference type="PANTHER" id="PTHR30482">
    <property type="entry name" value="HIGH-AFFINITY BRANCHED-CHAIN AMINO ACID TRANSPORT SYSTEM PERMEASE"/>
    <property type="match status" value="1"/>
</dbReference>
<feature type="transmembrane region" description="Helical" evidence="6">
    <location>
        <begin position="206"/>
        <end position="227"/>
    </location>
</feature>
<keyword evidence="2" id="KW-1003">Cell membrane</keyword>